<dbReference type="InterPro" id="IPR050428">
    <property type="entry name" value="TCS_sensor_his_kinase"/>
</dbReference>
<evidence type="ECO:0000313" key="17">
    <source>
        <dbReference type="Proteomes" id="UP000293902"/>
    </source>
</evidence>
<comment type="catalytic activity">
    <reaction evidence="1">
        <text>ATP + protein L-histidine = ADP + protein N-phospho-L-histidine.</text>
        <dbReference type="EC" id="2.7.13.3"/>
    </reaction>
</comment>
<reference evidence="14 17" key="2">
    <citation type="submission" date="2019-02" db="EMBL/GenBank/DDBJ databases">
        <title>Complete genome sequence of Desulfobacter hydrogenophilus AcRS1.</title>
        <authorList>
            <person name="Marietou A."/>
            <person name="Lund M.B."/>
            <person name="Marshall I.P.G."/>
            <person name="Schreiber L."/>
            <person name="Jorgensen B."/>
        </authorList>
    </citation>
    <scope>NUCLEOTIDE SEQUENCE [LARGE SCALE GENOMIC DNA]</scope>
    <source>
        <strain evidence="14 17">AcRS1</strain>
    </source>
</reference>
<evidence type="ECO:0000256" key="6">
    <source>
        <dbReference type="ARBA" id="ARBA00022692"/>
    </source>
</evidence>
<dbReference type="SMART" id="SM00304">
    <property type="entry name" value="HAMP"/>
    <property type="match status" value="1"/>
</dbReference>
<keyword evidence="10 11" id="KW-0472">Membrane</keyword>
<dbReference type="CDD" id="cd00082">
    <property type="entry name" value="HisKA"/>
    <property type="match status" value="1"/>
</dbReference>
<dbReference type="Gene3D" id="3.30.565.10">
    <property type="entry name" value="Histidine kinase-like ATPase, C-terminal domain"/>
    <property type="match status" value="1"/>
</dbReference>
<evidence type="ECO:0000313" key="15">
    <source>
        <dbReference type="EMBL" id="RAM02457.1"/>
    </source>
</evidence>
<sequence length="487" mass="54863">MSTQTKNFWFDLFLNNTLASRIRKNLFLKILFFTCSINFLSVGIALLVTFTSSTGPAAREKQREENRQQNLAQILYLYSTPLIERWISDGKSASISYADKLENIIDFEPYLFDSEGHSLISRKISPEFEAILKRFRKDDNPVIKVTTANGIVVMCRIVGSDGKTYTAAGSQGRTRRFSIFPRDFTMRITISIIMLTLLSFLLARHITDPITKLRKATQKFATGDLGARVSETLGKRQDEIAQLGLDFDQMTSQIQNLIKDRQQLLRDVSHELRSPLARLFVALEISKKKASEDVIPSLQRIALEAERLNTLIGEILLLNKLETGPNLRICKLVDLSELIHRIGEDANFEAHTRNVSVVIAPFPVIHVNGYPEMIHRAIENVVRNAIRYTDKGTTVNISIETRESEKDPLILTIEDNGPGVPSINLPHLFKPFYRVEGDRGRKTGGTGVGLTIAYRAIKLHDGEIWAENSKDGGLKIIITIPKKMIAT</sequence>
<dbReference type="Gene3D" id="6.10.340.10">
    <property type="match status" value="1"/>
</dbReference>
<feature type="transmembrane region" description="Helical" evidence="11">
    <location>
        <begin position="26"/>
        <end position="50"/>
    </location>
</feature>
<evidence type="ECO:0000259" key="13">
    <source>
        <dbReference type="PROSITE" id="PS50885"/>
    </source>
</evidence>
<feature type="domain" description="HAMP" evidence="13">
    <location>
        <begin position="204"/>
        <end position="259"/>
    </location>
</feature>
<evidence type="ECO:0000256" key="7">
    <source>
        <dbReference type="ARBA" id="ARBA00022777"/>
    </source>
</evidence>
<evidence type="ECO:0000256" key="3">
    <source>
        <dbReference type="ARBA" id="ARBA00012438"/>
    </source>
</evidence>
<proteinExistence type="predicted"/>
<organism evidence="15 16">
    <name type="scientific">Desulfobacter hydrogenophilus</name>
    <dbReference type="NCBI Taxonomy" id="2291"/>
    <lineage>
        <taxon>Bacteria</taxon>
        <taxon>Pseudomonadati</taxon>
        <taxon>Thermodesulfobacteriota</taxon>
        <taxon>Desulfobacteria</taxon>
        <taxon>Desulfobacterales</taxon>
        <taxon>Desulfobacteraceae</taxon>
        <taxon>Desulfobacter</taxon>
    </lineage>
</organism>
<dbReference type="Proteomes" id="UP000293902">
    <property type="component" value="Chromosome"/>
</dbReference>
<dbReference type="InterPro" id="IPR036890">
    <property type="entry name" value="HATPase_C_sf"/>
</dbReference>
<reference evidence="15 16" key="1">
    <citation type="submission" date="2018-06" db="EMBL/GenBank/DDBJ databases">
        <title>Complete Genome Sequence of Desulfobacter hydrogenophilus (DSM3380).</title>
        <authorList>
            <person name="Marietou A."/>
            <person name="Schreiber L."/>
            <person name="Marshall I."/>
            <person name="Jorgensen B."/>
        </authorList>
    </citation>
    <scope>NUCLEOTIDE SEQUENCE [LARGE SCALE GENOMIC DNA]</scope>
    <source>
        <strain evidence="15 16">DSM 3380</strain>
    </source>
</reference>
<name>A0A328FHD4_9BACT</name>
<dbReference type="EC" id="2.7.13.3" evidence="3"/>
<dbReference type="InterPro" id="IPR003661">
    <property type="entry name" value="HisK_dim/P_dom"/>
</dbReference>
<dbReference type="SUPFAM" id="SSF158472">
    <property type="entry name" value="HAMP domain-like"/>
    <property type="match status" value="1"/>
</dbReference>
<dbReference type="SUPFAM" id="SSF47384">
    <property type="entry name" value="Homodimeric domain of signal transducing histidine kinase"/>
    <property type="match status" value="1"/>
</dbReference>
<dbReference type="SMART" id="SM00388">
    <property type="entry name" value="HisKA"/>
    <property type="match status" value="1"/>
</dbReference>
<dbReference type="Pfam" id="PF02518">
    <property type="entry name" value="HATPase_c"/>
    <property type="match status" value="1"/>
</dbReference>
<accession>A0A328FHD4</accession>
<dbReference type="InterPro" id="IPR005467">
    <property type="entry name" value="His_kinase_dom"/>
</dbReference>
<dbReference type="AlphaFoldDB" id="A0A328FHD4"/>
<keyword evidence="8 11" id="KW-1133">Transmembrane helix</keyword>
<protein>
    <recommendedName>
        <fullName evidence="3">histidine kinase</fullName>
        <ecNumber evidence="3">2.7.13.3</ecNumber>
    </recommendedName>
</protein>
<feature type="transmembrane region" description="Helical" evidence="11">
    <location>
        <begin position="184"/>
        <end position="203"/>
    </location>
</feature>
<feature type="domain" description="Histidine kinase" evidence="12">
    <location>
        <begin position="267"/>
        <end position="484"/>
    </location>
</feature>
<dbReference type="CDD" id="cd06225">
    <property type="entry name" value="HAMP"/>
    <property type="match status" value="1"/>
</dbReference>
<keyword evidence="4" id="KW-0597">Phosphoprotein</keyword>
<evidence type="ECO:0000256" key="11">
    <source>
        <dbReference type="SAM" id="Phobius"/>
    </source>
</evidence>
<keyword evidence="9" id="KW-0902">Two-component regulatory system</keyword>
<dbReference type="Pfam" id="PF00512">
    <property type="entry name" value="HisKA"/>
    <property type="match status" value="1"/>
</dbReference>
<dbReference type="EMBL" id="QLNI01000014">
    <property type="protein sequence ID" value="RAM02457.1"/>
    <property type="molecule type" value="Genomic_DNA"/>
</dbReference>
<keyword evidence="7" id="KW-0418">Kinase</keyword>
<keyword evidence="17" id="KW-1185">Reference proteome</keyword>
<evidence type="ECO:0000256" key="1">
    <source>
        <dbReference type="ARBA" id="ARBA00000085"/>
    </source>
</evidence>
<dbReference type="GO" id="GO:0000155">
    <property type="term" value="F:phosphorelay sensor kinase activity"/>
    <property type="evidence" value="ECO:0007669"/>
    <property type="project" value="InterPro"/>
</dbReference>
<dbReference type="Pfam" id="PF00672">
    <property type="entry name" value="HAMP"/>
    <property type="match status" value="1"/>
</dbReference>
<evidence type="ECO:0000313" key="16">
    <source>
        <dbReference type="Proteomes" id="UP000248798"/>
    </source>
</evidence>
<dbReference type="InterPro" id="IPR036097">
    <property type="entry name" value="HisK_dim/P_sf"/>
</dbReference>
<dbReference type="PRINTS" id="PR00344">
    <property type="entry name" value="BCTRLSENSOR"/>
</dbReference>
<evidence type="ECO:0000256" key="10">
    <source>
        <dbReference type="ARBA" id="ARBA00023136"/>
    </source>
</evidence>
<dbReference type="FunFam" id="3.30.565.10:FF:000006">
    <property type="entry name" value="Sensor histidine kinase WalK"/>
    <property type="match status" value="1"/>
</dbReference>
<dbReference type="SMART" id="SM00387">
    <property type="entry name" value="HATPase_c"/>
    <property type="match status" value="1"/>
</dbReference>
<dbReference type="PROSITE" id="PS50885">
    <property type="entry name" value="HAMP"/>
    <property type="match status" value="1"/>
</dbReference>
<evidence type="ECO:0000259" key="12">
    <source>
        <dbReference type="PROSITE" id="PS50109"/>
    </source>
</evidence>
<dbReference type="GO" id="GO:0005886">
    <property type="term" value="C:plasma membrane"/>
    <property type="evidence" value="ECO:0007669"/>
    <property type="project" value="TreeGrafter"/>
</dbReference>
<dbReference type="PROSITE" id="PS50109">
    <property type="entry name" value="HIS_KIN"/>
    <property type="match status" value="1"/>
</dbReference>
<evidence type="ECO:0000313" key="14">
    <source>
        <dbReference type="EMBL" id="QBH15381.1"/>
    </source>
</evidence>
<comment type="subcellular location">
    <subcellularLocation>
        <location evidence="2">Membrane</location>
        <topology evidence="2">Multi-pass membrane protein</topology>
    </subcellularLocation>
</comment>
<dbReference type="OrthoDB" id="9815202at2"/>
<dbReference type="Proteomes" id="UP000248798">
    <property type="component" value="Unassembled WGS sequence"/>
</dbReference>
<dbReference type="SUPFAM" id="SSF55874">
    <property type="entry name" value="ATPase domain of HSP90 chaperone/DNA topoisomerase II/histidine kinase"/>
    <property type="match status" value="1"/>
</dbReference>
<dbReference type="Gene3D" id="1.10.287.130">
    <property type="match status" value="1"/>
</dbReference>
<dbReference type="PANTHER" id="PTHR45436:SF15">
    <property type="entry name" value="SENSOR HISTIDINE KINASE CUSS"/>
    <property type="match status" value="1"/>
</dbReference>
<evidence type="ECO:0000256" key="2">
    <source>
        <dbReference type="ARBA" id="ARBA00004141"/>
    </source>
</evidence>
<evidence type="ECO:0000256" key="5">
    <source>
        <dbReference type="ARBA" id="ARBA00022679"/>
    </source>
</evidence>
<gene>
    <name evidence="15" type="ORF">DO021_08265</name>
    <name evidence="14" type="ORF">EYB58_22230</name>
</gene>
<evidence type="ECO:0000256" key="8">
    <source>
        <dbReference type="ARBA" id="ARBA00022989"/>
    </source>
</evidence>
<evidence type="ECO:0000256" key="4">
    <source>
        <dbReference type="ARBA" id="ARBA00022553"/>
    </source>
</evidence>
<dbReference type="EMBL" id="CP036313">
    <property type="protein sequence ID" value="QBH15381.1"/>
    <property type="molecule type" value="Genomic_DNA"/>
</dbReference>
<dbReference type="PANTHER" id="PTHR45436">
    <property type="entry name" value="SENSOR HISTIDINE KINASE YKOH"/>
    <property type="match status" value="1"/>
</dbReference>
<keyword evidence="6 11" id="KW-0812">Transmembrane</keyword>
<dbReference type="InterPro" id="IPR004358">
    <property type="entry name" value="Sig_transdc_His_kin-like_C"/>
</dbReference>
<dbReference type="InterPro" id="IPR003660">
    <property type="entry name" value="HAMP_dom"/>
</dbReference>
<evidence type="ECO:0000256" key="9">
    <source>
        <dbReference type="ARBA" id="ARBA00023012"/>
    </source>
</evidence>
<keyword evidence="5" id="KW-0808">Transferase</keyword>
<dbReference type="RefSeq" id="WP_111955575.1">
    <property type="nucleotide sequence ID" value="NZ_CP036313.1"/>
</dbReference>
<dbReference type="InterPro" id="IPR003594">
    <property type="entry name" value="HATPase_dom"/>
</dbReference>